<organism evidence="8 9">
    <name type="scientific">Petrolisthes cinctipes</name>
    <name type="common">Flat porcelain crab</name>
    <dbReference type="NCBI Taxonomy" id="88211"/>
    <lineage>
        <taxon>Eukaryota</taxon>
        <taxon>Metazoa</taxon>
        <taxon>Ecdysozoa</taxon>
        <taxon>Arthropoda</taxon>
        <taxon>Crustacea</taxon>
        <taxon>Multicrustacea</taxon>
        <taxon>Malacostraca</taxon>
        <taxon>Eumalacostraca</taxon>
        <taxon>Eucarida</taxon>
        <taxon>Decapoda</taxon>
        <taxon>Pleocyemata</taxon>
        <taxon>Anomura</taxon>
        <taxon>Galatheoidea</taxon>
        <taxon>Porcellanidae</taxon>
        <taxon>Petrolisthes</taxon>
    </lineage>
</organism>
<dbReference type="PROSITE" id="PS50158">
    <property type="entry name" value="ZF_CCHC"/>
    <property type="match status" value="1"/>
</dbReference>
<dbReference type="GO" id="GO:0003676">
    <property type="term" value="F:nucleic acid binding"/>
    <property type="evidence" value="ECO:0007669"/>
    <property type="project" value="InterPro"/>
</dbReference>
<evidence type="ECO:0000256" key="4">
    <source>
        <dbReference type="ARBA" id="ARBA00022918"/>
    </source>
</evidence>
<dbReference type="InterPro" id="IPR041577">
    <property type="entry name" value="RT_RNaseH_2"/>
</dbReference>
<keyword evidence="9" id="KW-1185">Reference proteome</keyword>
<keyword evidence="3" id="KW-0255">Endonuclease</keyword>
<proteinExistence type="predicted"/>
<dbReference type="InterPro" id="IPR043502">
    <property type="entry name" value="DNA/RNA_pol_sf"/>
</dbReference>
<comment type="caution">
    <text evidence="8">The sequence shown here is derived from an EMBL/GenBank/DDBJ whole genome shotgun (WGS) entry which is preliminary data.</text>
</comment>
<keyword evidence="5" id="KW-0862">Zinc</keyword>
<evidence type="ECO:0000256" key="5">
    <source>
        <dbReference type="PROSITE-ProRule" id="PRU00047"/>
    </source>
</evidence>
<dbReference type="CDD" id="cd09274">
    <property type="entry name" value="RNase_HI_RT_Ty3"/>
    <property type="match status" value="1"/>
</dbReference>
<keyword evidence="2" id="KW-0540">Nuclease</keyword>
<dbReference type="InterPro" id="IPR043128">
    <property type="entry name" value="Rev_trsase/Diguanyl_cyclase"/>
</dbReference>
<dbReference type="InterPro" id="IPR001878">
    <property type="entry name" value="Znf_CCHC"/>
</dbReference>
<feature type="region of interest" description="Disordered" evidence="6">
    <location>
        <begin position="191"/>
        <end position="210"/>
    </location>
</feature>
<evidence type="ECO:0000256" key="2">
    <source>
        <dbReference type="ARBA" id="ARBA00022722"/>
    </source>
</evidence>
<name>A0AAE1KXS1_PETCI</name>
<protein>
    <recommendedName>
        <fullName evidence="7">CCHC-type domain-containing protein</fullName>
    </recommendedName>
</protein>
<evidence type="ECO:0000313" key="8">
    <source>
        <dbReference type="EMBL" id="KAK3887707.1"/>
    </source>
</evidence>
<dbReference type="FunFam" id="3.30.70.270:FF:000063">
    <property type="entry name" value="Zinc knuckle domaincontaining protein"/>
    <property type="match status" value="1"/>
</dbReference>
<dbReference type="Proteomes" id="UP001286313">
    <property type="component" value="Unassembled WGS sequence"/>
</dbReference>
<gene>
    <name evidence="8" type="ORF">Pcinc_008192</name>
</gene>
<reference evidence="8" key="1">
    <citation type="submission" date="2023-10" db="EMBL/GenBank/DDBJ databases">
        <title>Genome assemblies of two species of porcelain crab, Petrolisthes cinctipes and Petrolisthes manimaculis (Anomura: Porcellanidae).</title>
        <authorList>
            <person name="Angst P."/>
        </authorList>
    </citation>
    <scope>NUCLEOTIDE SEQUENCE</scope>
    <source>
        <strain evidence="8">PB745_01</strain>
        <tissue evidence="8">Gill</tissue>
    </source>
</reference>
<evidence type="ECO:0000256" key="6">
    <source>
        <dbReference type="SAM" id="MobiDB-lite"/>
    </source>
</evidence>
<keyword evidence="4" id="KW-0695">RNA-directed DNA polymerase</keyword>
<evidence type="ECO:0000256" key="1">
    <source>
        <dbReference type="ARBA" id="ARBA00022695"/>
    </source>
</evidence>
<dbReference type="GO" id="GO:0004519">
    <property type="term" value="F:endonuclease activity"/>
    <property type="evidence" value="ECO:0007669"/>
    <property type="project" value="UniProtKB-KW"/>
</dbReference>
<sequence>MTDHNRLPGPLSLEGNCAENWKRFILEFEIYLVGSEKEGKKDKIQVALLLHCGGRELLDIYNTLPVSEEEKKDYEKLKAILNNHFEPKKYTTYERYMFNTRTQQPGEIIDTFMTDLRKKAKNCNYGTLQDELLRDRLICGIIDENLRSRLLRIDDPSLEEVLKQSRTHEVSQEHLKEFNAIFQSNVNVTSKAVKPNARSSRKEGGEPNTSNDVRSCKFCGLQHKLNRRLCPAVDQECHKCGQRGHFKSKCTSQGQYKLRGKFVRHAYMDPDLSSDSEEYQEKSDKTELLRFMGMINYLAKFIPRLSDINEPIRRLLEKDVVFHWGEEQIKCFEKLKKLVCEAPVLRFYDVHKPLTLTVDASGYAIGACILQDDKPIAYAATSLTKAQQNYAQIEKELLAIVFGVEKFHSYVYGKPNVVVESDHRPFEAIFKKPLSLAPPRLQRMFAQTSKIHS</sequence>
<dbReference type="Gene3D" id="3.30.70.270">
    <property type="match status" value="1"/>
</dbReference>
<keyword evidence="5" id="KW-0863">Zinc-finger</keyword>
<dbReference type="Pfam" id="PF17919">
    <property type="entry name" value="RT_RNaseH_2"/>
    <property type="match status" value="1"/>
</dbReference>
<dbReference type="InterPro" id="IPR050951">
    <property type="entry name" value="Retrovirus_Pol_polyprotein"/>
</dbReference>
<dbReference type="AlphaFoldDB" id="A0AAE1KXS1"/>
<dbReference type="FunFam" id="3.10.20.370:FF:000001">
    <property type="entry name" value="Retrovirus-related Pol polyprotein from transposon 17.6-like protein"/>
    <property type="match status" value="1"/>
</dbReference>
<evidence type="ECO:0000259" key="7">
    <source>
        <dbReference type="PROSITE" id="PS50158"/>
    </source>
</evidence>
<accession>A0AAE1KXS1</accession>
<dbReference type="EMBL" id="JAWQEG010000616">
    <property type="protein sequence ID" value="KAK3887707.1"/>
    <property type="molecule type" value="Genomic_DNA"/>
</dbReference>
<keyword evidence="1" id="KW-0808">Transferase</keyword>
<keyword evidence="5" id="KW-0479">Metal-binding</keyword>
<dbReference type="PANTHER" id="PTHR37984">
    <property type="entry name" value="PROTEIN CBG26694"/>
    <property type="match status" value="1"/>
</dbReference>
<evidence type="ECO:0000313" key="9">
    <source>
        <dbReference type="Proteomes" id="UP001286313"/>
    </source>
</evidence>
<keyword evidence="1" id="KW-0548">Nucleotidyltransferase</keyword>
<feature type="domain" description="CCHC-type" evidence="7">
    <location>
        <begin position="237"/>
        <end position="252"/>
    </location>
</feature>
<dbReference type="GO" id="GO:0008270">
    <property type="term" value="F:zinc ion binding"/>
    <property type="evidence" value="ECO:0007669"/>
    <property type="project" value="UniProtKB-KW"/>
</dbReference>
<dbReference type="GO" id="GO:0003964">
    <property type="term" value="F:RNA-directed DNA polymerase activity"/>
    <property type="evidence" value="ECO:0007669"/>
    <property type="project" value="UniProtKB-KW"/>
</dbReference>
<dbReference type="SUPFAM" id="SSF56672">
    <property type="entry name" value="DNA/RNA polymerases"/>
    <property type="match status" value="1"/>
</dbReference>
<evidence type="ECO:0000256" key="3">
    <source>
        <dbReference type="ARBA" id="ARBA00022759"/>
    </source>
</evidence>
<dbReference type="PANTHER" id="PTHR37984:SF7">
    <property type="entry name" value="INTEGRASE CATALYTIC DOMAIN-CONTAINING PROTEIN"/>
    <property type="match status" value="1"/>
</dbReference>
<keyword evidence="3" id="KW-0378">Hydrolase</keyword>